<gene>
    <name evidence="1" type="ORF">COC69_05740</name>
</gene>
<dbReference type="EMBL" id="NULI01000033">
    <property type="protein sequence ID" value="PGS81632.1"/>
    <property type="molecule type" value="Genomic_DNA"/>
</dbReference>
<name>A0A9X7CQN6_BACCE</name>
<organism evidence="1 2">
    <name type="scientific">Bacillus cereus</name>
    <dbReference type="NCBI Taxonomy" id="1396"/>
    <lineage>
        <taxon>Bacteria</taxon>
        <taxon>Bacillati</taxon>
        <taxon>Bacillota</taxon>
        <taxon>Bacilli</taxon>
        <taxon>Bacillales</taxon>
        <taxon>Bacillaceae</taxon>
        <taxon>Bacillus</taxon>
        <taxon>Bacillus cereus group</taxon>
    </lineage>
</organism>
<protein>
    <recommendedName>
        <fullName evidence="3">DUF3168 domain-containing protein</fullName>
    </recommendedName>
</protein>
<reference evidence="1 2" key="1">
    <citation type="submission" date="2017-09" db="EMBL/GenBank/DDBJ databases">
        <title>Large-scale bioinformatics analysis of Bacillus genomes uncovers conserved roles of natural products in bacterial physiology.</title>
        <authorList>
            <consortium name="Agbiome Team Llc"/>
            <person name="Bleich R.M."/>
            <person name="Grubbs K.J."/>
            <person name="Santa Maria K.C."/>
            <person name="Allen S.E."/>
            <person name="Farag S."/>
            <person name="Shank E.A."/>
            <person name="Bowers A."/>
        </authorList>
    </citation>
    <scope>NUCLEOTIDE SEQUENCE [LARGE SCALE GENOMIC DNA]</scope>
    <source>
        <strain evidence="1 2">AFS041711</strain>
    </source>
</reference>
<sequence length="121" mass="14696">MIELMQTLKRLFDDVTIESYLDTNNAESVTYPYLTYSLDIEKIEPNTDGFYLDIDLFDNNSSFVKLYELESQVRDKFDHLIEFTDGLFLRCYFHRSFKVETRDENIKRRSMQIYCKVDWRK</sequence>
<comment type="caution">
    <text evidence="1">The sequence shown here is derived from an EMBL/GenBank/DDBJ whole genome shotgun (WGS) entry which is preliminary data.</text>
</comment>
<evidence type="ECO:0008006" key="3">
    <source>
        <dbReference type="Google" id="ProtNLM"/>
    </source>
</evidence>
<accession>A0A9X7CQN6</accession>
<dbReference type="AlphaFoldDB" id="A0A9X7CQN6"/>
<dbReference type="RefSeq" id="WP_098782358.1">
    <property type="nucleotide sequence ID" value="NZ_NULI01000033.1"/>
</dbReference>
<evidence type="ECO:0000313" key="2">
    <source>
        <dbReference type="Proteomes" id="UP000224203"/>
    </source>
</evidence>
<dbReference type="Proteomes" id="UP000224203">
    <property type="component" value="Unassembled WGS sequence"/>
</dbReference>
<evidence type="ECO:0000313" key="1">
    <source>
        <dbReference type="EMBL" id="PGS81632.1"/>
    </source>
</evidence>
<proteinExistence type="predicted"/>